<dbReference type="PANTHER" id="PTHR24044:SF420">
    <property type="entry name" value="DELTA AND NOTCH-LIKE EPIDERMAL GROWTH FACTOR-RELATED RECEPTOR ISOFORM X1"/>
    <property type="match status" value="1"/>
</dbReference>
<evidence type="ECO:0000256" key="1">
    <source>
        <dbReference type="SAM" id="MobiDB-lite"/>
    </source>
</evidence>
<evidence type="ECO:0000313" key="3">
    <source>
        <dbReference type="Proteomes" id="UP000691718"/>
    </source>
</evidence>
<dbReference type="AlphaFoldDB" id="A0A8S3WFT9"/>
<dbReference type="EMBL" id="CAJQZP010000366">
    <property type="protein sequence ID" value="CAG4958409.1"/>
    <property type="molecule type" value="Genomic_DNA"/>
</dbReference>
<proteinExistence type="predicted"/>
<dbReference type="Proteomes" id="UP000691718">
    <property type="component" value="Unassembled WGS sequence"/>
</dbReference>
<accession>A0A8S3WFT9</accession>
<keyword evidence="3" id="KW-1185">Reference proteome</keyword>
<gene>
    <name evidence="2" type="ORF">PAPOLLO_LOCUS5941</name>
</gene>
<protein>
    <submittedName>
        <fullName evidence="2">(apollo) hypothetical protein</fullName>
    </submittedName>
</protein>
<dbReference type="InterPro" id="IPR050906">
    <property type="entry name" value="Notch_signaling"/>
</dbReference>
<organism evidence="2 3">
    <name type="scientific">Parnassius apollo</name>
    <name type="common">Apollo butterfly</name>
    <name type="synonym">Papilio apollo</name>
    <dbReference type="NCBI Taxonomy" id="110799"/>
    <lineage>
        <taxon>Eukaryota</taxon>
        <taxon>Metazoa</taxon>
        <taxon>Ecdysozoa</taxon>
        <taxon>Arthropoda</taxon>
        <taxon>Hexapoda</taxon>
        <taxon>Insecta</taxon>
        <taxon>Pterygota</taxon>
        <taxon>Neoptera</taxon>
        <taxon>Endopterygota</taxon>
        <taxon>Lepidoptera</taxon>
        <taxon>Glossata</taxon>
        <taxon>Ditrysia</taxon>
        <taxon>Papilionoidea</taxon>
        <taxon>Papilionidae</taxon>
        <taxon>Parnassiinae</taxon>
        <taxon>Parnassini</taxon>
        <taxon>Parnassius</taxon>
        <taxon>Parnassius</taxon>
    </lineage>
</organism>
<reference evidence="2" key="1">
    <citation type="submission" date="2021-04" db="EMBL/GenBank/DDBJ databases">
        <authorList>
            <person name="Tunstrom K."/>
        </authorList>
    </citation>
    <scope>NUCLEOTIDE SEQUENCE</scope>
</reference>
<name>A0A8S3WFT9_PARAO</name>
<evidence type="ECO:0000313" key="2">
    <source>
        <dbReference type="EMBL" id="CAG4958409.1"/>
    </source>
</evidence>
<feature type="region of interest" description="Disordered" evidence="1">
    <location>
        <begin position="24"/>
        <end position="54"/>
    </location>
</feature>
<dbReference type="OrthoDB" id="10266706at2759"/>
<sequence>MASELTNSVHSVWRCTCSQVRDPVPGRRAVPRREPVPLPGGAGRAPLRGGAARRVRAAVPPRHVPTGRLRLRARLARSLLPPYARYRHPCSFYSTAFTCAIFHSICACEPGWRSRYCHRTHGTAILAPFTAQPSRVQYCIRFVPASLASAVATATVRTVPPSLRLLLQTAFRCAIFHSICACEPGWRGRYCHRTHGTAILAPFTAQPSRVQYFIRFVPASPAGAVATATVRTVPPSLLLLQHSLHVCNISFDLCLRARLARSLLPPYARYRHPCSFYSTAFTCAIFHSICACEPGWHGRYCHRTHGTAILAPFTAQPSRVQYFIRFVPASPAGAVATATVRTVPPSLLLLQHSLHVCNISFDLCLRARLARSLLPPYARYRHPCSFYSTALTCAIFHSICACELGWRGRYCHRAHGTAILAPFAAQPSRVQYFIRFVPASPAGAVATATVRTVPPSLLLLQHSLHVCNISFDLCLRARLARSLLPPYARYRHPCSFYSTAFTCAIFHSICACEPGWRSRYCHRTHGTAILAPFTAQPSRVQYFIRFVPASPAGAVATATVRTVPPSLLLLQHSLHVCNISFDLCLRARLAGSLLPPYARYRHPCSFYSTAFTCAIFHSICACEPGWRGRYCHRTHGTAILAPFTAQPSRVQYFIRFVPASSAGAVATATVRTIPPSLLLLQHSLQVCNISFDLCLRARLARPLLPPQTR</sequence>
<dbReference type="PANTHER" id="PTHR24044">
    <property type="entry name" value="NOTCH LIGAND FAMILY MEMBER"/>
    <property type="match status" value="1"/>
</dbReference>
<comment type="caution">
    <text evidence="2">The sequence shown here is derived from an EMBL/GenBank/DDBJ whole genome shotgun (WGS) entry which is preliminary data.</text>
</comment>